<organism evidence="5 6">
    <name type="scientific">Phytophthora infestans</name>
    <name type="common">Potato late blight agent</name>
    <name type="synonym">Botrytis infestans</name>
    <dbReference type="NCBI Taxonomy" id="4787"/>
    <lineage>
        <taxon>Eukaryota</taxon>
        <taxon>Sar</taxon>
        <taxon>Stramenopiles</taxon>
        <taxon>Oomycota</taxon>
        <taxon>Peronosporomycetes</taxon>
        <taxon>Peronosporales</taxon>
        <taxon>Peronosporaceae</taxon>
        <taxon>Phytophthora</taxon>
    </lineage>
</organism>
<feature type="transmembrane region" description="Helical" evidence="3">
    <location>
        <begin position="323"/>
        <end position="344"/>
    </location>
</feature>
<evidence type="ECO:0000256" key="1">
    <source>
        <dbReference type="SAM" id="Coils"/>
    </source>
</evidence>
<keyword evidence="1" id="KW-0175">Coiled coil</keyword>
<evidence type="ECO:0000256" key="4">
    <source>
        <dbReference type="SAM" id="SignalP"/>
    </source>
</evidence>
<keyword evidence="3" id="KW-0472">Membrane</keyword>
<evidence type="ECO:0000256" key="3">
    <source>
        <dbReference type="SAM" id="Phobius"/>
    </source>
</evidence>
<evidence type="ECO:0000313" key="6">
    <source>
        <dbReference type="Proteomes" id="UP000704712"/>
    </source>
</evidence>
<protein>
    <submittedName>
        <fullName evidence="5">Uncharacterized protein</fullName>
    </submittedName>
</protein>
<comment type="caution">
    <text evidence="5">The sequence shown here is derived from an EMBL/GenBank/DDBJ whole genome shotgun (WGS) entry which is preliminary data.</text>
</comment>
<feature type="coiled-coil region" evidence="1">
    <location>
        <begin position="153"/>
        <end position="180"/>
    </location>
</feature>
<dbReference type="AlphaFoldDB" id="A0A8S9TX88"/>
<gene>
    <name evidence="5" type="ORF">GN958_ATG17447</name>
</gene>
<keyword evidence="3" id="KW-1133">Transmembrane helix</keyword>
<accession>A0A8S9TX88</accession>
<proteinExistence type="predicted"/>
<evidence type="ECO:0000256" key="2">
    <source>
        <dbReference type="SAM" id="MobiDB-lite"/>
    </source>
</evidence>
<sequence>MTRMLRFLLLLLFPLIASTKPTEIDVNGVAIDDYLAANGSLDAVEVLIQDEAQVVNTLVKLDKQLDEALDHLSSGSGALEVDIVIGQLDGTKSGSKLWIADEIIVEIPNTRLSEEKKDEIKEQIESNVADTLDAMVIDEMAPPKMEKGIGDKVERLFEEEAEVEKELEEMKLELDKALDELPNEGSLAEIEIEVSLIDGEDEIVEDEIIAIIPASTGSGPILSEEKKEQLEEEIVMEAAAAMGAIILDDFIDDQVPENAESQPPDAPLLERESAREKSAQAAWGAKAALRGAATTTTHTGFEHPMFVPHHWQTNDDQLWTMKLSMLTSMSCLTLLLIVGVWTGVRRSRRPAVLDDSHFRWAEAVEYMDAFPYDQ</sequence>
<feature type="signal peptide" evidence="4">
    <location>
        <begin position="1"/>
        <end position="19"/>
    </location>
</feature>
<reference evidence="5" key="1">
    <citation type="submission" date="2020-03" db="EMBL/GenBank/DDBJ databases">
        <title>Hybrid Assembly of Korean Phytophthora infestans isolates.</title>
        <authorList>
            <person name="Prokchorchik M."/>
            <person name="Lee Y."/>
            <person name="Seo J."/>
            <person name="Cho J.-H."/>
            <person name="Park Y.-E."/>
            <person name="Jang D.-C."/>
            <person name="Im J.-S."/>
            <person name="Choi J.-G."/>
            <person name="Park H.-J."/>
            <person name="Lee G.-B."/>
            <person name="Lee Y.-G."/>
            <person name="Hong S.-Y."/>
            <person name="Cho K."/>
            <person name="Sohn K.H."/>
        </authorList>
    </citation>
    <scope>NUCLEOTIDE SEQUENCE</scope>
    <source>
        <strain evidence="5">KR_2_A2</strain>
    </source>
</reference>
<keyword evidence="4" id="KW-0732">Signal</keyword>
<dbReference type="Proteomes" id="UP000704712">
    <property type="component" value="Unassembled WGS sequence"/>
</dbReference>
<evidence type="ECO:0000313" key="5">
    <source>
        <dbReference type="EMBL" id="KAF4133326.1"/>
    </source>
</evidence>
<dbReference type="EMBL" id="JAACNO010002405">
    <property type="protein sequence ID" value="KAF4133326.1"/>
    <property type="molecule type" value="Genomic_DNA"/>
</dbReference>
<feature type="chain" id="PRO_5035736971" evidence="4">
    <location>
        <begin position="20"/>
        <end position="374"/>
    </location>
</feature>
<feature type="region of interest" description="Disordered" evidence="2">
    <location>
        <begin position="255"/>
        <end position="274"/>
    </location>
</feature>
<keyword evidence="3" id="KW-0812">Transmembrane</keyword>
<name>A0A8S9TX88_PHYIN</name>